<keyword evidence="1" id="KW-1133">Transmembrane helix</keyword>
<protein>
    <submittedName>
        <fullName evidence="2">TIGR04438 family Trp-rich protein</fullName>
    </submittedName>
</protein>
<dbReference type="KEGG" id="aant:HUK68_12340"/>
<keyword evidence="1" id="KW-0472">Membrane</keyword>
<dbReference type="Proteomes" id="UP000509579">
    <property type="component" value="Chromosome"/>
</dbReference>
<evidence type="ECO:0000313" key="3">
    <source>
        <dbReference type="Proteomes" id="UP000509579"/>
    </source>
</evidence>
<organism evidence="2 3">
    <name type="scientific">Comamonas antarctica</name>
    <dbReference type="NCBI Taxonomy" id="2743470"/>
    <lineage>
        <taxon>Bacteria</taxon>
        <taxon>Pseudomonadati</taxon>
        <taxon>Pseudomonadota</taxon>
        <taxon>Betaproteobacteria</taxon>
        <taxon>Burkholderiales</taxon>
        <taxon>Comamonadaceae</taxon>
        <taxon>Comamonas</taxon>
    </lineage>
</organism>
<keyword evidence="1" id="KW-0812">Transmembrane</keyword>
<dbReference type="NCBIfam" id="TIGR04438">
    <property type="entry name" value="small_Trp_rich"/>
    <property type="match status" value="1"/>
</dbReference>
<accession>A0A6N1X773</accession>
<dbReference type="InterPro" id="IPR031044">
    <property type="entry name" value="Small_Trp_rich"/>
</dbReference>
<reference evidence="2 3" key="1">
    <citation type="submission" date="2020-06" db="EMBL/GenBank/DDBJ databases">
        <title>Acidovorax antarctica sp. nov., isolated from Corinth ice sheet soil, Antarctic Fields Peninsula.</title>
        <authorList>
            <person name="Xu Q."/>
            <person name="Peng F."/>
        </authorList>
    </citation>
    <scope>NUCLEOTIDE SEQUENCE [LARGE SCALE GENOMIC DNA]</scope>
    <source>
        <strain evidence="2 3">16-35-5</strain>
    </source>
</reference>
<feature type="transmembrane region" description="Helical" evidence="1">
    <location>
        <begin position="26"/>
        <end position="43"/>
    </location>
</feature>
<evidence type="ECO:0000313" key="2">
    <source>
        <dbReference type="EMBL" id="QKV53616.1"/>
    </source>
</evidence>
<sequence length="78" mass="9308">MWMLLIALLLTVLRFLEVGPLAQLSWWWLLLPYGLTVAWWGYADASGLTKRRVVEQEEARRQKRIDRQKQALGTQRRR</sequence>
<keyword evidence="3" id="KW-1185">Reference proteome</keyword>
<dbReference type="RefSeq" id="WP_175504422.1">
    <property type="nucleotide sequence ID" value="NZ_CAURQT010000020.1"/>
</dbReference>
<proteinExistence type="predicted"/>
<dbReference type="EMBL" id="CP054840">
    <property type="protein sequence ID" value="QKV53616.1"/>
    <property type="molecule type" value="Genomic_DNA"/>
</dbReference>
<evidence type="ECO:0000256" key="1">
    <source>
        <dbReference type="SAM" id="Phobius"/>
    </source>
</evidence>
<dbReference type="AlphaFoldDB" id="A0A6N1X773"/>
<gene>
    <name evidence="2" type="ORF">HUK68_12340</name>
</gene>
<name>A0A6N1X773_9BURK</name>